<dbReference type="Gene3D" id="3.30.559.30">
    <property type="entry name" value="Nonribosomal peptide synthetase, condensation domain"/>
    <property type="match status" value="1"/>
</dbReference>
<evidence type="ECO:0000313" key="1">
    <source>
        <dbReference type="EMBL" id="OQE44661.1"/>
    </source>
</evidence>
<dbReference type="EMBL" id="MDDG01000002">
    <property type="protein sequence ID" value="OQE44661.1"/>
    <property type="molecule type" value="Genomic_DNA"/>
</dbReference>
<dbReference type="InterPro" id="IPR023213">
    <property type="entry name" value="CAT-like_dom_sf"/>
</dbReference>
<keyword evidence="2" id="KW-1185">Reference proteome</keyword>
<protein>
    <recommendedName>
        <fullName evidence="3">Condensation domain-containing protein</fullName>
    </recommendedName>
</protein>
<dbReference type="PANTHER" id="PTHR42034:SF1">
    <property type="entry name" value="CONDENSATION DOMAIN-CONTAINING PROTEIN"/>
    <property type="match status" value="1"/>
</dbReference>
<dbReference type="Proteomes" id="UP000191500">
    <property type="component" value="Unassembled WGS sequence"/>
</dbReference>
<dbReference type="Gene3D" id="3.30.559.10">
    <property type="entry name" value="Chloramphenicol acetyltransferase-like domain"/>
    <property type="match status" value="1"/>
</dbReference>
<dbReference type="AlphaFoldDB" id="A0A1V6V1V9"/>
<gene>
    <name evidence="1" type="ORF">PENCOP_c002G04267</name>
</gene>
<evidence type="ECO:0000313" key="2">
    <source>
        <dbReference type="Proteomes" id="UP000191500"/>
    </source>
</evidence>
<reference evidence="2" key="1">
    <citation type="journal article" date="2017" name="Nat. Microbiol.">
        <title>Global analysis of biosynthetic gene clusters reveals vast potential of secondary metabolite production in Penicillium species.</title>
        <authorList>
            <person name="Nielsen J.C."/>
            <person name="Grijseels S."/>
            <person name="Prigent S."/>
            <person name="Ji B."/>
            <person name="Dainat J."/>
            <person name="Nielsen K.F."/>
            <person name="Frisvad J.C."/>
            <person name="Workman M."/>
            <person name="Nielsen J."/>
        </authorList>
    </citation>
    <scope>NUCLEOTIDE SEQUENCE [LARGE SCALE GENOMIC DNA]</scope>
    <source>
        <strain evidence="2">IBT 31321</strain>
    </source>
</reference>
<name>A0A1V6V1V9_9EURO</name>
<dbReference type="SUPFAM" id="SSF52777">
    <property type="entry name" value="CoA-dependent acyltransferases"/>
    <property type="match status" value="1"/>
</dbReference>
<sequence length="470" mass="51098">MPWTKAEHSPNTFTRPLGPNEVFIKLVSDPGHPLGREHWAINYTATISPRGACTALSGSPDLLPALIRYSWVHLRFQHPSLAAHPDSNSNLVYTVPDSADALSKWASQTFTVETDARSADEVIPIIAPAADARLYYVPQSSELLLHTAHWRMDGVGGLLLLGQLVDLMVPHADTLLAGKLSDPFDSFRWGSEVARLAPPVEEAGNMPLTATDEQKAVAHGAVGTFALAAGALGVPYTGDASSLPLGTRAAELKFSSATTSAVVSAAKARGVGMTAAVHASLAAANFQHAITEHRGRHYTSTIKQSLRPYLPEPYSTPAAAAGLYTSGWLARVDCPATWDENARMYQAEYEKGISSEYLQAHREYASALVDVMKNLPTPTEPPSDIDISSMGIMEKYLEREYGTSERGFGITHAGVGVEIISHQGVVFVWTFRDQLTLRLVYNEAFHTPEQMTEFLHDIQADLLKQLRVTE</sequence>
<evidence type="ECO:0008006" key="3">
    <source>
        <dbReference type="Google" id="ProtNLM"/>
    </source>
</evidence>
<comment type="caution">
    <text evidence="1">The sequence shown here is derived from an EMBL/GenBank/DDBJ whole genome shotgun (WGS) entry which is preliminary data.</text>
</comment>
<proteinExistence type="predicted"/>
<organism evidence="1 2">
    <name type="scientific">Penicillium coprophilum</name>
    <dbReference type="NCBI Taxonomy" id="36646"/>
    <lineage>
        <taxon>Eukaryota</taxon>
        <taxon>Fungi</taxon>
        <taxon>Dikarya</taxon>
        <taxon>Ascomycota</taxon>
        <taxon>Pezizomycotina</taxon>
        <taxon>Eurotiomycetes</taxon>
        <taxon>Eurotiomycetidae</taxon>
        <taxon>Eurotiales</taxon>
        <taxon>Aspergillaceae</taxon>
        <taxon>Penicillium</taxon>
    </lineage>
</organism>
<accession>A0A1V6V1V9</accession>
<dbReference type="PANTHER" id="PTHR42034">
    <property type="entry name" value="CHROMOSOME 7, WHOLE GENOME SHOTGUN SEQUENCE-RELATED"/>
    <property type="match status" value="1"/>
</dbReference>